<protein>
    <submittedName>
        <fullName evidence="1 2">Uncharacterized protein</fullName>
    </submittedName>
</protein>
<reference evidence="2" key="2">
    <citation type="submission" date="2018-02" db="UniProtKB">
        <authorList>
            <consortium name="EnsemblPlants"/>
        </authorList>
    </citation>
    <scope>IDENTIFICATION</scope>
    <source>
        <strain evidence="2">Williams 82</strain>
    </source>
</reference>
<keyword evidence="3" id="KW-1185">Reference proteome</keyword>
<dbReference type="Proteomes" id="UP000008827">
    <property type="component" value="Chromosome 17"/>
</dbReference>
<dbReference type="EMBL" id="CM000850">
    <property type="protein sequence ID" value="KRH03313.1"/>
    <property type="molecule type" value="Genomic_DNA"/>
</dbReference>
<evidence type="ECO:0000313" key="2">
    <source>
        <dbReference type="EnsemblPlants" id="KRH03313"/>
    </source>
</evidence>
<accession>A0A0R0FAH7</accession>
<evidence type="ECO:0000313" key="3">
    <source>
        <dbReference type="Proteomes" id="UP000008827"/>
    </source>
</evidence>
<evidence type="ECO:0000313" key="1">
    <source>
        <dbReference type="EMBL" id="KRH03313.1"/>
    </source>
</evidence>
<reference evidence="1" key="3">
    <citation type="submission" date="2018-07" db="EMBL/GenBank/DDBJ databases">
        <title>WGS assembly of Glycine max.</title>
        <authorList>
            <person name="Schmutz J."/>
            <person name="Cannon S."/>
            <person name="Schlueter J."/>
            <person name="Ma J."/>
            <person name="Mitros T."/>
            <person name="Nelson W."/>
            <person name="Hyten D."/>
            <person name="Song Q."/>
            <person name="Thelen J."/>
            <person name="Cheng J."/>
            <person name="Xu D."/>
            <person name="Hellsten U."/>
            <person name="May G."/>
            <person name="Yu Y."/>
            <person name="Sakurai T."/>
            <person name="Umezawa T."/>
            <person name="Bhattacharyya M."/>
            <person name="Sandhu D."/>
            <person name="Valliyodan B."/>
            <person name="Lindquist E."/>
            <person name="Peto M."/>
            <person name="Grant D."/>
            <person name="Shu S."/>
            <person name="Goodstein D."/>
            <person name="Barry K."/>
            <person name="Futrell-Griggs M."/>
            <person name="Abernathy B."/>
            <person name="Du J."/>
            <person name="Tian Z."/>
            <person name="Zhu L."/>
            <person name="Gill N."/>
            <person name="Joshi T."/>
            <person name="Libault M."/>
            <person name="Sethuraman A."/>
            <person name="Zhang X."/>
            <person name="Shinozaki K."/>
            <person name="Nguyen H."/>
            <person name="Wing R."/>
            <person name="Cregan P."/>
            <person name="Specht J."/>
            <person name="Grimwood J."/>
            <person name="Rokhsar D."/>
            <person name="Stacey G."/>
            <person name="Shoemaker R."/>
            <person name="Jackson S."/>
        </authorList>
    </citation>
    <scope>NUCLEOTIDE SEQUENCE</scope>
    <source>
        <tissue evidence="1">Callus</tissue>
    </source>
</reference>
<sequence length="60" mass="7115">MYSNTPYIFQRVQVVRSFVKSLILKDIKFCWFQISGISFLNTSSPLFHLPSLFFFHLHST</sequence>
<organism evidence="1">
    <name type="scientific">Glycine max</name>
    <name type="common">Soybean</name>
    <name type="synonym">Glycine hispida</name>
    <dbReference type="NCBI Taxonomy" id="3847"/>
    <lineage>
        <taxon>Eukaryota</taxon>
        <taxon>Viridiplantae</taxon>
        <taxon>Streptophyta</taxon>
        <taxon>Embryophyta</taxon>
        <taxon>Tracheophyta</taxon>
        <taxon>Spermatophyta</taxon>
        <taxon>Magnoliopsida</taxon>
        <taxon>eudicotyledons</taxon>
        <taxon>Gunneridae</taxon>
        <taxon>Pentapetalae</taxon>
        <taxon>rosids</taxon>
        <taxon>fabids</taxon>
        <taxon>Fabales</taxon>
        <taxon>Fabaceae</taxon>
        <taxon>Papilionoideae</taxon>
        <taxon>50 kb inversion clade</taxon>
        <taxon>NPAAA clade</taxon>
        <taxon>indigoferoid/millettioid clade</taxon>
        <taxon>Phaseoleae</taxon>
        <taxon>Glycine</taxon>
        <taxon>Glycine subgen. Soja</taxon>
    </lineage>
</organism>
<dbReference type="InParanoid" id="A0A0R0FAH7"/>
<dbReference type="Gramene" id="KRH03313">
    <property type="protein sequence ID" value="KRH03313"/>
    <property type="gene ID" value="GLYMA_17G090700"/>
</dbReference>
<gene>
    <name evidence="1" type="ORF">GLYMA_17G090700</name>
</gene>
<name>A0A0R0FAH7_SOYBN</name>
<dbReference type="EnsemblPlants" id="KRH03313">
    <property type="protein sequence ID" value="KRH03313"/>
    <property type="gene ID" value="GLYMA_17G090700"/>
</dbReference>
<reference evidence="1 2" key="1">
    <citation type="journal article" date="2010" name="Nature">
        <title>Genome sequence of the palaeopolyploid soybean.</title>
        <authorList>
            <person name="Schmutz J."/>
            <person name="Cannon S.B."/>
            <person name="Schlueter J."/>
            <person name="Ma J."/>
            <person name="Mitros T."/>
            <person name="Nelson W."/>
            <person name="Hyten D.L."/>
            <person name="Song Q."/>
            <person name="Thelen J.J."/>
            <person name="Cheng J."/>
            <person name="Xu D."/>
            <person name="Hellsten U."/>
            <person name="May G.D."/>
            <person name="Yu Y."/>
            <person name="Sakurai T."/>
            <person name="Umezawa T."/>
            <person name="Bhattacharyya M.K."/>
            <person name="Sandhu D."/>
            <person name="Valliyodan B."/>
            <person name="Lindquist E."/>
            <person name="Peto M."/>
            <person name="Grant D."/>
            <person name="Shu S."/>
            <person name="Goodstein D."/>
            <person name="Barry K."/>
            <person name="Futrell-Griggs M."/>
            <person name="Abernathy B."/>
            <person name="Du J."/>
            <person name="Tian Z."/>
            <person name="Zhu L."/>
            <person name="Gill N."/>
            <person name="Joshi T."/>
            <person name="Libault M."/>
            <person name="Sethuraman A."/>
            <person name="Zhang X.-C."/>
            <person name="Shinozaki K."/>
            <person name="Nguyen H.T."/>
            <person name="Wing R.A."/>
            <person name="Cregan P."/>
            <person name="Specht J."/>
            <person name="Grimwood J."/>
            <person name="Rokhsar D."/>
            <person name="Stacey G."/>
            <person name="Shoemaker R.C."/>
            <person name="Jackson S.A."/>
        </authorList>
    </citation>
    <scope>NUCLEOTIDE SEQUENCE [LARGE SCALE GENOMIC DNA]</scope>
    <source>
        <strain evidence="2">cv. Williams 82</strain>
        <tissue evidence="1">Callus</tissue>
    </source>
</reference>
<dbReference type="AlphaFoldDB" id="A0A0R0FAH7"/>
<proteinExistence type="predicted"/>